<dbReference type="EMBL" id="JASGBI010000001">
    <property type="protein sequence ID" value="MDI9237610.1"/>
    <property type="molecule type" value="Genomic_DNA"/>
</dbReference>
<organism evidence="2 3">
    <name type="scientific">Lysobacter stagni</name>
    <dbReference type="NCBI Taxonomy" id="3045172"/>
    <lineage>
        <taxon>Bacteria</taxon>
        <taxon>Pseudomonadati</taxon>
        <taxon>Pseudomonadota</taxon>
        <taxon>Gammaproteobacteria</taxon>
        <taxon>Lysobacterales</taxon>
        <taxon>Lysobacteraceae</taxon>
        <taxon>Lysobacter</taxon>
    </lineage>
</organism>
<feature type="region of interest" description="Disordered" evidence="1">
    <location>
        <begin position="109"/>
        <end position="139"/>
    </location>
</feature>
<reference evidence="2 3" key="1">
    <citation type="submission" date="2023-05" db="EMBL/GenBank/DDBJ databases">
        <title>Lysobacter sp. strain LF1 Genome sequencing and assembly.</title>
        <authorList>
            <person name="Jung Y."/>
        </authorList>
    </citation>
    <scope>NUCLEOTIDE SEQUENCE [LARGE SCALE GENOMIC DNA]</scope>
    <source>
        <strain evidence="2 3">LF1</strain>
    </source>
</reference>
<protein>
    <submittedName>
        <fullName evidence="2">DUF3426 domain-containing protein</fullName>
    </submittedName>
</protein>
<feature type="region of interest" description="Disordered" evidence="1">
    <location>
        <begin position="58"/>
        <end position="90"/>
    </location>
</feature>
<evidence type="ECO:0000256" key="1">
    <source>
        <dbReference type="SAM" id="MobiDB-lite"/>
    </source>
</evidence>
<evidence type="ECO:0000313" key="3">
    <source>
        <dbReference type="Proteomes" id="UP001321580"/>
    </source>
</evidence>
<proteinExistence type="predicted"/>
<dbReference type="InterPro" id="IPR021834">
    <property type="entry name" value="DUF3426"/>
</dbReference>
<dbReference type="Proteomes" id="UP001321580">
    <property type="component" value="Unassembled WGS sequence"/>
</dbReference>
<evidence type="ECO:0000313" key="2">
    <source>
        <dbReference type="EMBL" id="MDI9237610.1"/>
    </source>
</evidence>
<name>A0ABT6XBU4_9GAMM</name>
<dbReference type="RefSeq" id="WP_283211121.1">
    <property type="nucleotide sequence ID" value="NZ_JASGBI010000001.1"/>
</dbReference>
<feature type="compositionally biased region" description="Basic residues" evidence="1">
    <location>
        <begin position="118"/>
        <end position="129"/>
    </location>
</feature>
<accession>A0ABT6XBU4</accession>
<comment type="caution">
    <text evidence="2">The sequence shown here is derived from an EMBL/GenBank/DDBJ whole genome shotgun (WGS) entry which is preliminary data.</text>
</comment>
<feature type="compositionally biased region" description="Low complexity" evidence="1">
    <location>
        <begin position="58"/>
        <end position="71"/>
    </location>
</feature>
<gene>
    <name evidence="2" type="ORF">QLQ15_01635</name>
</gene>
<sequence>MFVSCPHCGFLVALIVREDDQPQRCPRCDGIVQATPGDASSSADDVPADTAPMEMAEDAAAADADADASAPGSVTDETTADNADEASAVPDVEAIPDTAAPSYEEAIAAATAGSAPPRARRGARPRRKGGPSFARHTVAPAPRRTSWRAIAAIAALTLLLALQLLLAQRQELAADPRWRPFVAGMCGVLRCQLPPWREPAAFTMLQRSVRPKPGDAGVLSIEASFRNDARWAQPWPVLMLSLSDVDGRQVGLRAFEPGEYRREHHPGDELLPGQSATVSMDVIEPAPRIVAFTFDFR</sequence>
<keyword evidence="3" id="KW-1185">Reference proteome</keyword>
<dbReference type="Pfam" id="PF11906">
    <property type="entry name" value="DUF3426"/>
    <property type="match status" value="1"/>
</dbReference>